<dbReference type="InterPro" id="IPR052721">
    <property type="entry name" value="ET_Amicyanin"/>
</dbReference>
<dbReference type="PANTHER" id="PTHR36507">
    <property type="entry name" value="BLL1555 PROTEIN"/>
    <property type="match status" value="1"/>
</dbReference>
<dbReference type="Gene3D" id="2.60.40.420">
    <property type="entry name" value="Cupredoxins - blue copper proteins"/>
    <property type="match status" value="1"/>
</dbReference>
<dbReference type="PANTHER" id="PTHR36507:SF1">
    <property type="entry name" value="BLL1555 PROTEIN"/>
    <property type="match status" value="1"/>
</dbReference>
<evidence type="ECO:0000256" key="1">
    <source>
        <dbReference type="ARBA" id="ARBA00004418"/>
    </source>
</evidence>
<dbReference type="InterPro" id="IPR002386">
    <property type="entry name" value="Amicyanin/Pseudoazurin"/>
</dbReference>
<feature type="binding site" evidence="7">
    <location>
        <position position="124"/>
    </location>
    <ligand>
        <name>Cu cation</name>
        <dbReference type="ChEBI" id="CHEBI:23378"/>
    </ligand>
</feature>
<dbReference type="GO" id="GO:0009055">
    <property type="term" value="F:electron transfer activity"/>
    <property type="evidence" value="ECO:0007669"/>
    <property type="project" value="InterPro"/>
</dbReference>
<proteinExistence type="predicted"/>
<evidence type="ECO:0000256" key="8">
    <source>
        <dbReference type="SAM" id="Phobius"/>
    </source>
</evidence>
<accession>A0A075G125</accession>
<dbReference type="GO" id="GO:0042597">
    <property type="term" value="C:periplasmic space"/>
    <property type="evidence" value="ECO:0007669"/>
    <property type="project" value="UniProtKB-SubCell"/>
</dbReference>
<feature type="transmembrane region" description="Helical" evidence="8">
    <location>
        <begin position="265"/>
        <end position="285"/>
    </location>
</feature>
<feature type="domain" description="Blue (type 1) copper" evidence="9">
    <location>
        <begin position="60"/>
        <end position="137"/>
    </location>
</feature>
<keyword evidence="3 7" id="KW-0479">Metal-binding</keyword>
<protein>
    <submittedName>
        <fullName evidence="10">Plastocyanin</fullName>
    </submittedName>
</protein>
<evidence type="ECO:0000256" key="2">
    <source>
        <dbReference type="ARBA" id="ARBA00022448"/>
    </source>
</evidence>
<dbReference type="EMBL" id="KF900515">
    <property type="protein sequence ID" value="AIE97720.1"/>
    <property type="molecule type" value="Genomic_DNA"/>
</dbReference>
<feature type="binding site" evidence="7">
    <location>
        <position position="84"/>
    </location>
    <ligand>
        <name>Cu cation</name>
        <dbReference type="ChEBI" id="CHEBI:23378"/>
    </ligand>
</feature>
<dbReference type="InterPro" id="IPR000923">
    <property type="entry name" value="BlueCu_1"/>
</dbReference>
<organism evidence="10">
    <name type="scientific">uncultured marine thaumarchaeote KM3_02_B09</name>
    <dbReference type="NCBI Taxonomy" id="1455956"/>
    <lineage>
        <taxon>Archaea</taxon>
        <taxon>Nitrososphaerota</taxon>
        <taxon>environmental samples</taxon>
    </lineage>
</organism>
<keyword evidence="6 7" id="KW-0186">Copper</keyword>
<evidence type="ECO:0000313" key="10">
    <source>
        <dbReference type="EMBL" id="AIE97720.1"/>
    </source>
</evidence>
<keyword evidence="8" id="KW-0812">Transmembrane</keyword>
<dbReference type="GO" id="GO:0005507">
    <property type="term" value="F:copper ion binding"/>
    <property type="evidence" value="ECO:0007669"/>
    <property type="project" value="InterPro"/>
</dbReference>
<keyword evidence="2" id="KW-0813">Transport</keyword>
<evidence type="ECO:0000256" key="5">
    <source>
        <dbReference type="ARBA" id="ARBA00022982"/>
    </source>
</evidence>
<dbReference type="NCBIfam" id="TIGR04296">
    <property type="entry name" value="PEFG-CTERM"/>
    <property type="match status" value="1"/>
</dbReference>
<comment type="subcellular location">
    <subcellularLocation>
        <location evidence="1">Periplasm</location>
    </subcellularLocation>
</comment>
<evidence type="ECO:0000256" key="4">
    <source>
        <dbReference type="ARBA" id="ARBA00022764"/>
    </source>
</evidence>
<name>A0A075G125_9ARCH</name>
<dbReference type="InterPro" id="IPR027560">
    <property type="entry name" value="PEFG-CTERM"/>
</dbReference>
<evidence type="ECO:0000256" key="7">
    <source>
        <dbReference type="PIRSR" id="PIRSR602386-1"/>
    </source>
</evidence>
<keyword evidence="8" id="KW-0472">Membrane</keyword>
<dbReference type="AlphaFoldDB" id="A0A075G125"/>
<dbReference type="PRINTS" id="PR00155">
    <property type="entry name" value="AMICYANIN"/>
</dbReference>
<dbReference type="Pfam" id="PF00127">
    <property type="entry name" value="Copper-bind"/>
    <property type="match status" value="1"/>
</dbReference>
<dbReference type="SUPFAM" id="SSF49503">
    <property type="entry name" value="Cupredoxins"/>
    <property type="match status" value="1"/>
</dbReference>
<comment type="cofactor">
    <cofactor evidence="7">
        <name>Cu cation</name>
        <dbReference type="ChEBI" id="CHEBI:23378"/>
    </cofactor>
    <text evidence="7">Binds 1 copper ion per subunit.</text>
</comment>
<keyword evidence="5" id="KW-0249">Electron transport</keyword>
<reference evidence="10" key="1">
    <citation type="journal article" date="2014" name="Genome Biol. Evol.">
        <title>Pangenome evidence for extensive interdomain horizontal transfer affecting lineage core and shell genes in uncultured planktonic thaumarchaeota and euryarchaeota.</title>
        <authorList>
            <person name="Deschamps P."/>
            <person name="Zivanovic Y."/>
            <person name="Moreira D."/>
            <person name="Rodriguez-Valera F."/>
            <person name="Lopez-Garcia P."/>
        </authorList>
    </citation>
    <scope>NUCLEOTIDE SEQUENCE</scope>
</reference>
<dbReference type="InterPro" id="IPR008972">
    <property type="entry name" value="Cupredoxin"/>
</dbReference>
<keyword evidence="4" id="KW-0574">Periplasm</keyword>
<evidence type="ECO:0000256" key="3">
    <source>
        <dbReference type="ARBA" id="ARBA00022723"/>
    </source>
</evidence>
<evidence type="ECO:0000256" key="6">
    <source>
        <dbReference type="ARBA" id="ARBA00023008"/>
    </source>
</evidence>
<keyword evidence="8" id="KW-1133">Transmembrane helix</keyword>
<feature type="binding site" evidence="7">
    <location>
        <position position="127"/>
    </location>
    <ligand>
        <name>Cu cation</name>
        <dbReference type="ChEBI" id="CHEBI:23378"/>
    </ligand>
</feature>
<evidence type="ECO:0000259" key="9">
    <source>
        <dbReference type="Pfam" id="PF00127"/>
    </source>
</evidence>
<sequence length="295" mass="31229">MKKITNMKKAIYLSFSLLAIFSLIAVAPSAFAEHGEGGMAVTVTNAPGSSTPGCETTDNCFMPSTAVITAGGTVTWENTDNAAHTATSGSATDGPDGVWDSSLMMVNGSYSVTLDDEGTYPYFCMVHPWMSGTIIVEAEAAHGDDHAEEMGHMEEKGHGDGHTENGVEDIQDQFTASVSSGVIHHIGANADDDTLVVHLFGADDDGELKITLNSKIITPFDDGSYFVLVENEEVDFEQMGRTLHIEYGAGAEIIEIVGSHVVPEFGTIAMIVLAVAIVSIIAITAKTRTTLIPKL</sequence>